<feature type="region of interest" description="Disordered" evidence="1">
    <location>
        <begin position="1"/>
        <end position="20"/>
    </location>
</feature>
<organism evidence="2">
    <name type="scientific">Gymnodinialimonas phycosphaerae</name>
    <dbReference type="NCBI Taxonomy" id="2841589"/>
    <lineage>
        <taxon>Bacteria</taxon>
        <taxon>Pseudomonadati</taxon>
        <taxon>Pseudomonadota</taxon>
        <taxon>Alphaproteobacteria</taxon>
        <taxon>Rhodobacterales</taxon>
        <taxon>Paracoccaceae</taxon>
        <taxon>Gymnodinialimonas</taxon>
    </lineage>
</organism>
<gene>
    <name evidence="2" type="ORF">KUL25_04300</name>
</gene>
<accession>A0A975YGQ6</accession>
<dbReference type="Proteomes" id="UP000693972">
    <property type="component" value="Unassembled WGS sequence"/>
</dbReference>
<proteinExistence type="predicted"/>
<dbReference type="InterPro" id="IPR027266">
    <property type="entry name" value="TrmE/GcvT-like"/>
</dbReference>
<dbReference type="SUPFAM" id="SSF103025">
    <property type="entry name" value="Folate-binding domain"/>
    <property type="match status" value="1"/>
</dbReference>
<dbReference type="RefSeq" id="WP_257891814.1">
    <property type="nucleotide sequence ID" value="NZ_JAIMBW010000001.1"/>
</dbReference>
<protein>
    <submittedName>
        <fullName evidence="2">Sarcosine oxidase subunit gamma</fullName>
    </submittedName>
</protein>
<evidence type="ECO:0000313" key="2">
    <source>
        <dbReference type="EMBL" id="QXL88748.1"/>
    </source>
</evidence>
<sequence>MHDLQPLTALGGTSPREDMIGTTTLTERPDIALASVAARMGQEEACRAHLAEVIGAVPAPGKVQLHDPEAGFWMSPDSWMIGAPFATHEDLADQLKQRFGDTASVTEQTDAWVVFDLRGAGMEDVMERLCAIDIRTMQTGDGTRTVIDHLGCFLLRRDPSDWVRILGPRSAAGSLHHALVTAMHSVA</sequence>
<keyword evidence="3" id="KW-1185">Reference proteome</keyword>
<reference evidence="2 3" key="1">
    <citation type="submission" date="2021-07" db="EMBL/GenBank/DDBJ databases">
        <title>Karlodiniumbacter phycospheric gen. nov., sp. nov., a phycosphere bacterium isolated from karlodinium veneficum.</title>
        <authorList>
            <person name="Peng Y."/>
            <person name="Jiang L."/>
            <person name="Lee J."/>
        </authorList>
    </citation>
    <scope>NUCLEOTIDE SEQUENCE</scope>
    <source>
        <strain evidence="2 3">N5</strain>
    </source>
</reference>
<dbReference type="EMBL" id="JAIMBW010000001">
    <property type="protein sequence ID" value="MBY4891983.1"/>
    <property type="molecule type" value="Genomic_DNA"/>
</dbReference>
<dbReference type="Gene3D" id="3.30.70.1520">
    <property type="entry name" value="Heterotetrameric sarcosine oxidase"/>
    <property type="match status" value="1"/>
</dbReference>
<dbReference type="EMBL" id="CP078073">
    <property type="protein sequence ID" value="QXL88748.1"/>
    <property type="molecule type" value="Genomic_DNA"/>
</dbReference>
<name>A0A975YGQ6_9RHOB</name>
<dbReference type="Gene3D" id="3.30.1360.120">
    <property type="entry name" value="Probable tRNA modification gtpase trme, domain 1"/>
    <property type="match status" value="1"/>
</dbReference>
<evidence type="ECO:0000313" key="3">
    <source>
        <dbReference type="Proteomes" id="UP000693972"/>
    </source>
</evidence>
<dbReference type="AlphaFoldDB" id="A0A975YGQ6"/>
<evidence type="ECO:0000256" key="1">
    <source>
        <dbReference type="SAM" id="MobiDB-lite"/>
    </source>
</evidence>